<dbReference type="PATRIC" id="fig|953739.5.peg.835"/>
<dbReference type="HOGENOM" id="CLU_1115265_0_0_11"/>
<evidence type="ECO:0000256" key="1">
    <source>
        <dbReference type="SAM" id="MobiDB-lite"/>
    </source>
</evidence>
<evidence type="ECO:0000313" key="3">
    <source>
        <dbReference type="Proteomes" id="UP000006854"/>
    </source>
</evidence>
<dbReference type="eggNOG" id="ENOG5031FM9">
    <property type="taxonomic scope" value="Bacteria"/>
</dbReference>
<protein>
    <submittedName>
        <fullName evidence="2">Uncharacterized protein</fullName>
    </submittedName>
</protein>
<proteinExistence type="predicted"/>
<gene>
    <name evidence="2" type="ordered locus">SVEN_5609</name>
</gene>
<dbReference type="Proteomes" id="UP000006854">
    <property type="component" value="Chromosome"/>
</dbReference>
<feature type="compositionally biased region" description="Low complexity" evidence="1">
    <location>
        <begin position="237"/>
        <end position="254"/>
    </location>
</feature>
<feature type="region of interest" description="Disordered" evidence="1">
    <location>
        <begin position="230"/>
        <end position="254"/>
    </location>
</feature>
<accession>F2R886</accession>
<dbReference type="KEGG" id="sve:SVEN_5609"/>
<sequence length="254" mass="27002">MTHAPRTALHDTDPSDLESFATILAGELPGRWTSQYHPDHGGTDYDHITTAVWDMDQTAHAIASHAVTHCAVLTRTDDNTRLLVIDHLGQAEGFLVAALAPADLPDAAYAGVREPDGLAVPADPFHAAEATTLHLLPRYADALAHARRNTAALDAPLPEQVDLTWADDALTTPVPDSVALARLLTDHGFVHDTRQDLLVLPGDDTALQARYVRAVGALLAELGVGVGMRHPAPPAPATTRPLPARPTTSAARSR</sequence>
<organism evidence="2 3">
    <name type="scientific">Streptomyces venezuelae (strain ATCC 10712 / CBS 650.69 / DSM 40230 / JCM 4526 / NBRC 13096 / PD 04745)</name>
    <dbReference type="NCBI Taxonomy" id="953739"/>
    <lineage>
        <taxon>Bacteria</taxon>
        <taxon>Bacillati</taxon>
        <taxon>Actinomycetota</taxon>
        <taxon>Actinomycetes</taxon>
        <taxon>Kitasatosporales</taxon>
        <taxon>Streptomycetaceae</taxon>
        <taxon>Streptomyces</taxon>
    </lineage>
</organism>
<evidence type="ECO:0000313" key="2">
    <source>
        <dbReference type="EMBL" id="CCA58895.1"/>
    </source>
</evidence>
<keyword evidence="3" id="KW-1185">Reference proteome</keyword>
<dbReference type="AlphaFoldDB" id="F2R886"/>
<name>F2R886_STRVP</name>
<dbReference type="EMBL" id="FR845719">
    <property type="protein sequence ID" value="CCA58895.1"/>
    <property type="molecule type" value="Genomic_DNA"/>
</dbReference>
<reference evidence="2 3" key="1">
    <citation type="journal article" date="2011" name="BMC Genomics">
        <title>Genome-wide analysis of the role of GlnR in Streptomyces venezuelae provides new insights into global nitrogen regulation in actinomycetes.</title>
        <authorList>
            <person name="Pullan S.T."/>
            <person name="Bibb M.J."/>
            <person name="Merrick M."/>
        </authorList>
    </citation>
    <scope>NUCLEOTIDE SEQUENCE [LARGE SCALE GENOMIC DNA]</scope>
    <source>
        <strain evidence="2">ATCC 10712</strain>
    </source>
</reference>
<dbReference type="STRING" id="953739.SVEN_5609"/>